<comment type="subcellular location">
    <subcellularLocation>
        <location evidence="1">Nucleus</location>
    </subcellularLocation>
</comment>
<dbReference type="EMBL" id="JBDJPC010000001">
    <property type="protein sequence ID" value="KAL1517176.1"/>
    <property type="molecule type" value="Genomic_DNA"/>
</dbReference>
<dbReference type="PROSITE" id="PS50294">
    <property type="entry name" value="WD_REPEATS_REGION"/>
    <property type="match status" value="3"/>
</dbReference>
<evidence type="ECO:0000256" key="4">
    <source>
        <dbReference type="ARBA" id="ARBA00023242"/>
    </source>
</evidence>
<organism evidence="9 10">
    <name type="scientific">Hypothenemus hampei</name>
    <name type="common">Coffee berry borer</name>
    <dbReference type="NCBI Taxonomy" id="57062"/>
    <lineage>
        <taxon>Eukaryota</taxon>
        <taxon>Metazoa</taxon>
        <taxon>Ecdysozoa</taxon>
        <taxon>Arthropoda</taxon>
        <taxon>Hexapoda</taxon>
        <taxon>Insecta</taxon>
        <taxon>Pterygota</taxon>
        <taxon>Neoptera</taxon>
        <taxon>Endopterygota</taxon>
        <taxon>Coleoptera</taxon>
        <taxon>Polyphaga</taxon>
        <taxon>Cucujiformia</taxon>
        <taxon>Curculionidae</taxon>
        <taxon>Scolytinae</taxon>
        <taxon>Hypothenemus</taxon>
    </lineage>
</organism>
<feature type="domain" description="Histone-binding protein RBBP4-like N-terminal" evidence="8">
    <location>
        <begin position="49"/>
        <end position="116"/>
    </location>
</feature>
<sequence>MSNEEEMEVSSESSSENEEEEEMQEEKASGSTKLNPDVYLPGKPVEQGEELTCDPSAYIMYHQAQTSAPCLSFDIISDSLGDARETYPLSAYIVAGTQAPQNQQNNLIVMKLSNLHKTSKKENEDDDDDDDELSDEEDNVNNPKMSGALIKHQGCVNRIRTAKINGTILAASWSELGRVNIFNLTPQLQAVESDQLLAQYNKDNKQHSTVPIFTFKGHKTEGFGLDWSPTVPGLLATGDCRKDIHLWNPNETSWNVDQRPLVGHEDSVEDLQWSPNERHVLASCSVDKSLRIWDTRITPNKACQITCERAHESDINVISWNRNEPFIVSGGDDGFLHIWDLRTIKQNTPLATFKHHTEPVTTVEWHPTDSAVFASGGADNQIALWDLSVEKDAEAESDDIEGIPPQLLFIHQGQTNIKELHWHEQLPGVIISTAESGFNIFRTISV</sequence>
<keyword evidence="2 6" id="KW-0853">WD repeat</keyword>
<protein>
    <recommendedName>
        <fullName evidence="5">Glutamate-rich WD repeat-containing protein 1</fullName>
    </recommendedName>
</protein>
<feature type="region of interest" description="Disordered" evidence="7">
    <location>
        <begin position="1"/>
        <end position="39"/>
    </location>
</feature>
<evidence type="ECO:0000313" key="9">
    <source>
        <dbReference type="EMBL" id="KAL1517176.1"/>
    </source>
</evidence>
<feature type="compositionally biased region" description="Acidic residues" evidence="7">
    <location>
        <begin position="124"/>
        <end position="139"/>
    </location>
</feature>
<reference evidence="9 10" key="1">
    <citation type="submission" date="2024-05" db="EMBL/GenBank/DDBJ databases">
        <title>Genetic variation in Jamaican populations of the coffee berry borer (Hypothenemus hampei).</title>
        <authorList>
            <person name="Errbii M."/>
            <person name="Myrie A."/>
        </authorList>
    </citation>
    <scope>NUCLEOTIDE SEQUENCE [LARGE SCALE GENOMIC DNA]</scope>
    <source>
        <strain evidence="9">JA-Hopewell-2020-01-JO</strain>
        <tissue evidence="9">Whole body</tissue>
    </source>
</reference>
<evidence type="ECO:0000259" key="8">
    <source>
        <dbReference type="Pfam" id="PF12265"/>
    </source>
</evidence>
<dbReference type="Proteomes" id="UP001566132">
    <property type="component" value="Unassembled WGS sequence"/>
</dbReference>
<dbReference type="InterPro" id="IPR051972">
    <property type="entry name" value="Glutamate-rich_WD_repeat"/>
</dbReference>
<dbReference type="PROSITE" id="PS50082">
    <property type="entry name" value="WD_REPEATS_2"/>
    <property type="match status" value="3"/>
</dbReference>
<dbReference type="InterPro" id="IPR015943">
    <property type="entry name" value="WD40/YVTN_repeat-like_dom_sf"/>
</dbReference>
<name>A0ABD1FD35_HYPHA</name>
<dbReference type="Gene3D" id="2.130.10.10">
    <property type="entry name" value="YVTN repeat-like/Quinoprotein amine dehydrogenase"/>
    <property type="match status" value="1"/>
</dbReference>
<evidence type="ECO:0000256" key="3">
    <source>
        <dbReference type="ARBA" id="ARBA00022737"/>
    </source>
</evidence>
<dbReference type="GO" id="GO:0005634">
    <property type="term" value="C:nucleus"/>
    <property type="evidence" value="ECO:0007669"/>
    <property type="project" value="UniProtKB-SubCell"/>
</dbReference>
<evidence type="ECO:0000256" key="6">
    <source>
        <dbReference type="PROSITE-ProRule" id="PRU00221"/>
    </source>
</evidence>
<dbReference type="AlphaFoldDB" id="A0ABD1FD35"/>
<evidence type="ECO:0000256" key="2">
    <source>
        <dbReference type="ARBA" id="ARBA00022574"/>
    </source>
</evidence>
<evidence type="ECO:0000256" key="7">
    <source>
        <dbReference type="SAM" id="MobiDB-lite"/>
    </source>
</evidence>
<keyword evidence="10" id="KW-1185">Reference proteome</keyword>
<evidence type="ECO:0000313" key="10">
    <source>
        <dbReference type="Proteomes" id="UP001566132"/>
    </source>
</evidence>
<feature type="compositionally biased region" description="Acidic residues" evidence="7">
    <location>
        <begin position="1"/>
        <end position="24"/>
    </location>
</feature>
<accession>A0ABD1FD35</accession>
<dbReference type="SUPFAM" id="SSF50978">
    <property type="entry name" value="WD40 repeat-like"/>
    <property type="match status" value="1"/>
</dbReference>
<keyword evidence="3" id="KW-0677">Repeat</keyword>
<dbReference type="Pfam" id="PF12265">
    <property type="entry name" value="CAF1C_H4-bd"/>
    <property type="match status" value="1"/>
</dbReference>
<dbReference type="SMART" id="SM00320">
    <property type="entry name" value="WD40"/>
    <property type="match status" value="4"/>
</dbReference>
<dbReference type="InterPro" id="IPR020472">
    <property type="entry name" value="WD40_PAC1"/>
</dbReference>
<evidence type="ECO:0000256" key="5">
    <source>
        <dbReference type="ARBA" id="ARBA00040876"/>
    </source>
</evidence>
<dbReference type="PRINTS" id="PR00320">
    <property type="entry name" value="GPROTEINBRPT"/>
</dbReference>
<feature type="repeat" description="WD" evidence="6">
    <location>
        <begin position="261"/>
        <end position="296"/>
    </location>
</feature>
<comment type="caution">
    <text evidence="9">The sequence shown here is derived from an EMBL/GenBank/DDBJ whole genome shotgun (WGS) entry which is preliminary data.</text>
</comment>
<dbReference type="InterPro" id="IPR022052">
    <property type="entry name" value="Histone-bd_RBBP4-like_N"/>
</dbReference>
<dbReference type="PANTHER" id="PTHR45903">
    <property type="entry name" value="GLUTAMATE-RICH WD REPEAT-CONTAINING PROTEIN 1"/>
    <property type="match status" value="1"/>
</dbReference>
<dbReference type="PROSITE" id="PS00678">
    <property type="entry name" value="WD_REPEATS_1"/>
    <property type="match status" value="2"/>
</dbReference>
<dbReference type="InterPro" id="IPR036322">
    <property type="entry name" value="WD40_repeat_dom_sf"/>
</dbReference>
<proteinExistence type="predicted"/>
<feature type="repeat" description="WD" evidence="6">
    <location>
        <begin position="308"/>
        <end position="343"/>
    </location>
</feature>
<evidence type="ECO:0000256" key="1">
    <source>
        <dbReference type="ARBA" id="ARBA00004123"/>
    </source>
</evidence>
<dbReference type="Pfam" id="PF00400">
    <property type="entry name" value="WD40"/>
    <property type="match status" value="3"/>
</dbReference>
<gene>
    <name evidence="9" type="ORF">ABEB36_000974</name>
</gene>
<feature type="region of interest" description="Disordered" evidence="7">
    <location>
        <begin position="118"/>
        <end position="146"/>
    </location>
</feature>
<dbReference type="InterPro" id="IPR001680">
    <property type="entry name" value="WD40_rpt"/>
</dbReference>
<dbReference type="PANTHER" id="PTHR45903:SF1">
    <property type="entry name" value="GLUTAMATE-RICH WD REPEAT-CONTAINING PROTEIN 1"/>
    <property type="match status" value="1"/>
</dbReference>
<dbReference type="InterPro" id="IPR019775">
    <property type="entry name" value="WD40_repeat_CS"/>
</dbReference>
<feature type="repeat" description="WD" evidence="6">
    <location>
        <begin position="353"/>
        <end position="395"/>
    </location>
</feature>
<keyword evidence="4" id="KW-0539">Nucleus</keyword>